<dbReference type="RefSeq" id="WP_166031215.1">
    <property type="nucleotide sequence ID" value="NZ_CP048877.1"/>
</dbReference>
<sequence length="436" mass="48697">MKMSVEPTWAETIKNLRRSEMDRNIEHLSPEDLNQWQAELLQSTINRVYERVPFYRKLMDEAGIGPEEIKGLEDITRLPFTTRQELAANYPYDHFAVPLKDIIRIHVFPGVHERPVVRGYTRADVLARQELVTRFLKACGVGPEDIVQICLERGMAVWGEELRQGAESLGAVVIPPDPVSPANQLLVMGDFKTSVLITTPSYGLHLLDWLRENGVKKPLFLRRGIFVGETLTDSARRELEEGFGIEALSGYGIIEAAGPGMAYECEARDGLHLAADHIIAEIIDPESQAPLPPGEEGELVVTTLSVKANPLIRFRTGDRTKIIPEKCPCGRTTPRIAPISGRTDELLVIRGVKLSREILGKLISQTLKEREVSFEVEIKTRRHLQTLEIKIAMSPDIFVESIPGLHQRLSQVEAAILETVGLPVKVTFVEATSRNG</sequence>
<gene>
    <name evidence="2" type="ORF">G4V39_01320</name>
</gene>
<reference evidence="2 3" key="1">
    <citation type="submission" date="2020-02" db="EMBL/GenBank/DDBJ databases">
        <title>Genome analysis of Thermosulfuriphilus ammonigenes ST65T, an anaerobic thermophilic chemolithoautotrophic bacterium isolated from a deep-sea hydrothermal vent.</title>
        <authorList>
            <person name="Slobodkina G."/>
            <person name="Allioux M."/>
            <person name="Merkel A."/>
            <person name="Alain K."/>
            <person name="Jebbar M."/>
            <person name="Slobodkin A."/>
        </authorList>
    </citation>
    <scope>NUCLEOTIDE SEQUENCE [LARGE SCALE GENOMIC DNA]</scope>
    <source>
        <strain evidence="2 3">ST65</strain>
    </source>
</reference>
<dbReference type="AlphaFoldDB" id="A0A6G7PU84"/>
<name>A0A6G7PU84_9BACT</name>
<accession>A0A6G7PU84</accession>
<dbReference type="EMBL" id="CP048877">
    <property type="protein sequence ID" value="QIJ70993.1"/>
    <property type="molecule type" value="Genomic_DNA"/>
</dbReference>
<proteinExistence type="predicted"/>
<dbReference type="PANTHER" id="PTHR43845:SF1">
    <property type="entry name" value="BLR5969 PROTEIN"/>
    <property type="match status" value="1"/>
</dbReference>
<evidence type="ECO:0000259" key="1">
    <source>
        <dbReference type="Pfam" id="PF00501"/>
    </source>
</evidence>
<dbReference type="Gene3D" id="3.40.50.12780">
    <property type="entry name" value="N-terminal domain of ligase-like"/>
    <property type="match status" value="1"/>
</dbReference>
<keyword evidence="3" id="KW-1185">Reference proteome</keyword>
<dbReference type="InterPro" id="IPR000873">
    <property type="entry name" value="AMP-dep_synth/lig_dom"/>
</dbReference>
<dbReference type="KEGG" id="tav:G4V39_01320"/>
<protein>
    <submittedName>
        <fullName evidence="2">Phenylacetate--CoA ligase</fullName>
    </submittedName>
</protein>
<dbReference type="PANTHER" id="PTHR43845">
    <property type="entry name" value="BLR5969 PROTEIN"/>
    <property type="match status" value="1"/>
</dbReference>
<organism evidence="2 3">
    <name type="scientific">Thermosulfuriphilus ammonigenes</name>
    <dbReference type="NCBI Taxonomy" id="1936021"/>
    <lineage>
        <taxon>Bacteria</taxon>
        <taxon>Pseudomonadati</taxon>
        <taxon>Thermodesulfobacteriota</taxon>
        <taxon>Thermodesulfobacteria</taxon>
        <taxon>Thermodesulfobacteriales</taxon>
        <taxon>Thermodesulfobacteriaceae</taxon>
        <taxon>Thermosulfuriphilus</taxon>
    </lineage>
</organism>
<dbReference type="InterPro" id="IPR042099">
    <property type="entry name" value="ANL_N_sf"/>
</dbReference>
<feature type="domain" description="AMP-dependent synthetase/ligase" evidence="1">
    <location>
        <begin position="171"/>
        <end position="303"/>
    </location>
</feature>
<dbReference type="Proteomes" id="UP000502179">
    <property type="component" value="Chromosome"/>
</dbReference>
<evidence type="ECO:0000313" key="3">
    <source>
        <dbReference type="Proteomes" id="UP000502179"/>
    </source>
</evidence>
<evidence type="ECO:0000313" key="2">
    <source>
        <dbReference type="EMBL" id="QIJ70993.1"/>
    </source>
</evidence>
<dbReference type="Pfam" id="PF00501">
    <property type="entry name" value="AMP-binding"/>
    <property type="match status" value="1"/>
</dbReference>
<keyword evidence="2" id="KW-0436">Ligase</keyword>
<dbReference type="SUPFAM" id="SSF56801">
    <property type="entry name" value="Acetyl-CoA synthetase-like"/>
    <property type="match status" value="1"/>
</dbReference>
<dbReference type="GO" id="GO:0016874">
    <property type="term" value="F:ligase activity"/>
    <property type="evidence" value="ECO:0007669"/>
    <property type="project" value="UniProtKB-KW"/>
</dbReference>